<protein>
    <submittedName>
        <fullName evidence="6">MGAT4B</fullName>
    </submittedName>
</protein>
<sequence>MEWNWESAWVRYKGSIFAVLREHAGAAKMVLGIPTVKREFQTYLQSTLDNLINNMSPKDKEECVIIVLIAEVEQEVKDWYIPQPIEWCDGRFPEHIESGLLEIIAPPASYYPDFDKLPQTLGDSPDRVKWRTKQNLDYSYLMMYAQPKGTFYVQLEDDILTKPGYLDTMMSFAYKQLSLKRDWMILDFCQLGFIGKMFKSVELSQLVVFFVVFHKDKPVDWLLDHLVQTKVCRFDKDSKDCKKRKDAVWIHYKPSLFQHVGTHSSLKGKVQKLKDKQFGKVPLHVPHNNPPAEIGTNLKAYKSYTLPRAYRGETFFWGVLPQAGDFLYFNFTPPAEVERYFIRSGNAEHPKDRFYNTSVEVLPVQSFRSDFGPRKEDGYLPVGRFNDQTGLAEGTVPPDLGPLQSLRLCVEADADHWAIISEVRPYSHGSTALRNEKIE</sequence>
<organism evidence="6 7">
    <name type="scientific">Cordylochernes scorpioides</name>
    <dbReference type="NCBI Taxonomy" id="51811"/>
    <lineage>
        <taxon>Eukaryota</taxon>
        <taxon>Metazoa</taxon>
        <taxon>Ecdysozoa</taxon>
        <taxon>Arthropoda</taxon>
        <taxon>Chelicerata</taxon>
        <taxon>Arachnida</taxon>
        <taxon>Pseudoscorpiones</taxon>
        <taxon>Cheliferoidea</taxon>
        <taxon>Chernetidae</taxon>
        <taxon>Cordylochernes</taxon>
    </lineage>
</organism>
<gene>
    <name evidence="6" type="ORF">LAZ67_1000501</name>
</gene>
<dbReference type="InterPro" id="IPR006759">
    <property type="entry name" value="Glyco_transf_54"/>
</dbReference>
<evidence type="ECO:0000256" key="2">
    <source>
        <dbReference type="ARBA" id="ARBA00022676"/>
    </source>
</evidence>
<comment type="pathway">
    <text evidence="1">Protein modification; protein glycosylation.</text>
</comment>
<dbReference type="Pfam" id="PF04666">
    <property type="entry name" value="MGAT4_cons"/>
    <property type="match status" value="1"/>
</dbReference>
<evidence type="ECO:0000313" key="7">
    <source>
        <dbReference type="Proteomes" id="UP001235939"/>
    </source>
</evidence>
<proteinExistence type="predicted"/>
<dbReference type="PANTHER" id="PTHR12062:SF9">
    <property type="entry name" value="ALPHA-1,3-MANNOSYL-GLYCOPROTEIN 4-BETA-N-ACETYLGLUCOSAMINYLTRANSFERASE A, ISOFORM A"/>
    <property type="match status" value="1"/>
</dbReference>
<dbReference type="InterPro" id="IPR057279">
    <property type="entry name" value="MGAT4"/>
</dbReference>
<dbReference type="InterPro" id="IPR056576">
    <property type="entry name" value="MGAT4_A/B/C_C"/>
</dbReference>
<name>A0ABY6JVI5_9ARAC</name>
<keyword evidence="2" id="KW-0328">Glycosyltransferase</keyword>
<dbReference type="Proteomes" id="UP001235939">
    <property type="component" value="Chromosome 01"/>
</dbReference>
<evidence type="ECO:0000259" key="4">
    <source>
        <dbReference type="Pfam" id="PF04666"/>
    </source>
</evidence>
<evidence type="ECO:0000256" key="1">
    <source>
        <dbReference type="ARBA" id="ARBA00004922"/>
    </source>
</evidence>
<evidence type="ECO:0000313" key="6">
    <source>
        <dbReference type="EMBL" id="UYV60232.1"/>
    </source>
</evidence>
<feature type="domain" description="MGAT4 A/B/C C-terminal" evidence="5">
    <location>
        <begin position="292"/>
        <end position="422"/>
    </location>
</feature>
<keyword evidence="3" id="KW-0808">Transferase</keyword>
<evidence type="ECO:0000256" key="3">
    <source>
        <dbReference type="ARBA" id="ARBA00022679"/>
    </source>
</evidence>
<evidence type="ECO:0000259" key="5">
    <source>
        <dbReference type="Pfam" id="PF23524"/>
    </source>
</evidence>
<dbReference type="PANTHER" id="PTHR12062">
    <property type="entry name" value="N-ACETYLGLUCOSAMINYLTRANSFERASE VI"/>
    <property type="match status" value="1"/>
</dbReference>
<feature type="domain" description="MGAT4 conserved region" evidence="4">
    <location>
        <begin position="27"/>
        <end position="278"/>
    </location>
</feature>
<reference evidence="6 7" key="1">
    <citation type="submission" date="2022-01" db="EMBL/GenBank/DDBJ databases">
        <title>A chromosomal length assembly of Cordylochernes scorpioides.</title>
        <authorList>
            <person name="Zeh D."/>
            <person name="Zeh J."/>
        </authorList>
    </citation>
    <scope>NUCLEOTIDE SEQUENCE [LARGE SCALE GENOMIC DNA]</scope>
    <source>
        <strain evidence="6">IN4F17</strain>
        <tissue evidence="6">Whole Body</tissue>
    </source>
</reference>
<dbReference type="Pfam" id="PF23524">
    <property type="entry name" value="MGAT4A_C"/>
    <property type="match status" value="1"/>
</dbReference>
<keyword evidence="7" id="KW-1185">Reference proteome</keyword>
<accession>A0ABY6JVI5</accession>
<dbReference type="EMBL" id="CP092863">
    <property type="protein sequence ID" value="UYV60232.1"/>
    <property type="molecule type" value="Genomic_DNA"/>
</dbReference>
<feature type="non-terminal residue" evidence="6">
    <location>
        <position position="1"/>
    </location>
</feature>